<comment type="similarity">
    <text evidence="13 14">Belongs to the NAD-dependent DNA ligase family. LigA subfamily.</text>
</comment>
<evidence type="ECO:0000256" key="14">
    <source>
        <dbReference type="HAMAP-Rule" id="MF_01588"/>
    </source>
</evidence>
<keyword evidence="11 14" id="KW-0234">DNA repair</keyword>
<dbReference type="SUPFAM" id="SSF50249">
    <property type="entry name" value="Nucleic acid-binding proteins"/>
    <property type="match status" value="1"/>
</dbReference>
<name>A0A0G0YHS3_UNCC2</name>
<dbReference type="InterPro" id="IPR004150">
    <property type="entry name" value="NAD_DNA_ligase_OB"/>
</dbReference>
<feature type="binding site" evidence="14">
    <location>
        <position position="409"/>
    </location>
    <ligand>
        <name>Zn(2+)</name>
        <dbReference type="ChEBI" id="CHEBI:29105"/>
    </ligand>
</feature>
<evidence type="ECO:0000256" key="11">
    <source>
        <dbReference type="ARBA" id="ARBA00023204"/>
    </source>
</evidence>
<dbReference type="PROSITE" id="PS50172">
    <property type="entry name" value="BRCT"/>
    <property type="match status" value="1"/>
</dbReference>
<feature type="binding site" evidence="14">
    <location>
        <begin position="83"/>
        <end position="84"/>
    </location>
    <ligand>
        <name>NAD(+)</name>
        <dbReference type="ChEBI" id="CHEBI:57540"/>
    </ligand>
</feature>
<dbReference type="EMBL" id="LCBL01000003">
    <property type="protein sequence ID" value="KKS09086.1"/>
    <property type="molecule type" value="Genomic_DNA"/>
</dbReference>
<comment type="catalytic activity">
    <reaction evidence="12 14">
        <text>NAD(+) + (deoxyribonucleotide)n-3'-hydroxyl + 5'-phospho-(deoxyribonucleotide)m = (deoxyribonucleotide)n+m + AMP + beta-nicotinamide D-nucleotide.</text>
        <dbReference type="EC" id="6.5.1.2"/>
    </reaction>
</comment>
<feature type="binding site" evidence="14">
    <location>
        <position position="412"/>
    </location>
    <ligand>
        <name>Zn(2+)</name>
        <dbReference type="ChEBI" id="CHEBI:29105"/>
    </ligand>
</feature>
<dbReference type="EC" id="6.5.1.2" evidence="2 14"/>
<evidence type="ECO:0000256" key="3">
    <source>
        <dbReference type="ARBA" id="ARBA00013308"/>
    </source>
</evidence>
<dbReference type="FunFam" id="2.40.50.140:FF:000012">
    <property type="entry name" value="DNA ligase"/>
    <property type="match status" value="1"/>
</dbReference>
<keyword evidence="4 14" id="KW-0436">Ligase</keyword>
<dbReference type="Gene3D" id="6.20.10.30">
    <property type="match status" value="1"/>
</dbReference>
<dbReference type="InterPro" id="IPR003583">
    <property type="entry name" value="Hlx-hairpin-Hlx_DNA-bd_motif"/>
</dbReference>
<dbReference type="InterPro" id="IPR001679">
    <property type="entry name" value="DNA_ligase"/>
</dbReference>
<dbReference type="GO" id="GO:0003677">
    <property type="term" value="F:DNA binding"/>
    <property type="evidence" value="ECO:0007669"/>
    <property type="project" value="InterPro"/>
</dbReference>
<dbReference type="InterPro" id="IPR010994">
    <property type="entry name" value="RuvA_2-like"/>
</dbReference>
<dbReference type="Gene3D" id="3.40.50.10190">
    <property type="entry name" value="BRCT domain"/>
    <property type="match status" value="1"/>
</dbReference>
<dbReference type="InterPro" id="IPR033136">
    <property type="entry name" value="DNA_ligase_CS"/>
</dbReference>
<evidence type="ECO:0000256" key="12">
    <source>
        <dbReference type="ARBA" id="ARBA00034005"/>
    </source>
</evidence>
<dbReference type="CDD" id="cd00114">
    <property type="entry name" value="LIGANc"/>
    <property type="match status" value="1"/>
</dbReference>
<feature type="binding site" evidence="14">
    <location>
        <position position="432"/>
    </location>
    <ligand>
        <name>Zn(2+)</name>
        <dbReference type="ChEBI" id="CHEBI:29105"/>
    </ligand>
</feature>
<dbReference type="SUPFAM" id="SSF52113">
    <property type="entry name" value="BRCT domain"/>
    <property type="match status" value="1"/>
</dbReference>
<evidence type="ECO:0000256" key="5">
    <source>
        <dbReference type="ARBA" id="ARBA00022705"/>
    </source>
</evidence>
<dbReference type="InterPro" id="IPR036420">
    <property type="entry name" value="BRCT_dom_sf"/>
</dbReference>
<dbReference type="InterPro" id="IPR012340">
    <property type="entry name" value="NA-bd_OB-fold"/>
</dbReference>
<evidence type="ECO:0000256" key="2">
    <source>
        <dbReference type="ARBA" id="ARBA00012722"/>
    </source>
</evidence>
<dbReference type="GO" id="GO:0006260">
    <property type="term" value="P:DNA replication"/>
    <property type="evidence" value="ECO:0007669"/>
    <property type="project" value="UniProtKB-KW"/>
</dbReference>
<dbReference type="HAMAP" id="MF_01588">
    <property type="entry name" value="DNA_ligase_A"/>
    <property type="match status" value="1"/>
</dbReference>
<dbReference type="InterPro" id="IPR041663">
    <property type="entry name" value="DisA/LigA_HHH"/>
</dbReference>
<dbReference type="NCBIfam" id="NF005932">
    <property type="entry name" value="PRK07956.1"/>
    <property type="match status" value="1"/>
</dbReference>
<keyword evidence="5 14" id="KW-0235">DNA replication</keyword>
<dbReference type="Gene3D" id="1.10.287.610">
    <property type="entry name" value="Helix hairpin bin"/>
    <property type="match status" value="1"/>
</dbReference>
<evidence type="ECO:0000313" key="17">
    <source>
        <dbReference type="Proteomes" id="UP000033869"/>
    </source>
</evidence>
<keyword evidence="14" id="KW-0464">Manganese</keyword>
<dbReference type="GO" id="GO:0006281">
    <property type="term" value="P:DNA repair"/>
    <property type="evidence" value="ECO:0007669"/>
    <property type="project" value="UniProtKB-KW"/>
</dbReference>
<dbReference type="InterPro" id="IPR013839">
    <property type="entry name" value="DNAligase_adenylation"/>
</dbReference>
<feature type="binding site" evidence="14">
    <location>
        <position position="177"/>
    </location>
    <ligand>
        <name>NAD(+)</name>
        <dbReference type="ChEBI" id="CHEBI:57540"/>
    </ligand>
</feature>
<dbReference type="Gene3D" id="2.40.50.140">
    <property type="entry name" value="Nucleic acid-binding proteins"/>
    <property type="match status" value="1"/>
</dbReference>
<evidence type="ECO:0000256" key="1">
    <source>
        <dbReference type="ARBA" id="ARBA00004067"/>
    </source>
</evidence>
<dbReference type="Pfam" id="PF03120">
    <property type="entry name" value="OB_DNA_ligase"/>
    <property type="match status" value="1"/>
</dbReference>
<dbReference type="SUPFAM" id="SSF56091">
    <property type="entry name" value="DNA ligase/mRNA capping enzyme, catalytic domain"/>
    <property type="match status" value="1"/>
</dbReference>
<dbReference type="PANTHER" id="PTHR23389:SF9">
    <property type="entry name" value="DNA LIGASE"/>
    <property type="match status" value="1"/>
</dbReference>
<dbReference type="Pfam" id="PF03119">
    <property type="entry name" value="DNA_ligase_ZBD"/>
    <property type="match status" value="1"/>
</dbReference>
<dbReference type="SUPFAM" id="SSF47781">
    <property type="entry name" value="RuvA domain 2-like"/>
    <property type="match status" value="1"/>
</dbReference>
<dbReference type="InterPro" id="IPR001357">
    <property type="entry name" value="BRCT_dom"/>
</dbReference>
<feature type="domain" description="BRCT" evidence="15">
    <location>
        <begin position="587"/>
        <end position="665"/>
    </location>
</feature>
<dbReference type="PROSITE" id="PS01056">
    <property type="entry name" value="DNA_LIGASE_N2"/>
    <property type="match status" value="1"/>
</dbReference>
<evidence type="ECO:0000256" key="4">
    <source>
        <dbReference type="ARBA" id="ARBA00022598"/>
    </source>
</evidence>
<feature type="binding site" evidence="14">
    <location>
        <position position="114"/>
    </location>
    <ligand>
        <name>NAD(+)</name>
        <dbReference type="ChEBI" id="CHEBI:57540"/>
    </ligand>
</feature>
<evidence type="ECO:0000256" key="9">
    <source>
        <dbReference type="ARBA" id="ARBA00022842"/>
    </source>
</evidence>
<organism evidence="16 17">
    <name type="scientific">candidate division CPR2 bacterium GW2011_GWC1_41_48</name>
    <dbReference type="NCBI Taxonomy" id="1618344"/>
    <lineage>
        <taxon>Bacteria</taxon>
        <taxon>Bacteria division CPR2</taxon>
    </lineage>
</organism>
<dbReference type="PIRSF" id="PIRSF001604">
    <property type="entry name" value="LigA"/>
    <property type="match status" value="1"/>
</dbReference>
<keyword evidence="8 14" id="KW-0862">Zinc</keyword>
<evidence type="ECO:0000256" key="6">
    <source>
        <dbReference type="ARBA" id="ARBA00022723"/>
    </source>
</evidence>
<keyword evidence="6 14" id="KW-0479">Metal-binding</keyword>
<keyword evidence="10 14" id="KW-0520">NAD</keyword>
<comment type="function">
    <text evidence="1 14">DNA ligase that catalyzes the formation of phosphodiester linkages between 5'-phosphoryl and 3'-hydroxyl groups in double-stranded DNA using NAD as a coenzyme and as the energy source for the reaction. It is essential for DNA replication and repair of damaged DNA.</text>
</comment>
<reference evidence="16 17" key="1">
    <citation type="journal article" date="2015" name="Nature">
        <title>rRNA introns, odd ribosomes, and small enigmatic genomes across a large radiation of phyla.</title>
        <authorList>
            <person name="Brown C.T."/>
            <person name="Hug L.A."/>
            <person name="Thomas B.C."/>
            <person name="Sharon I."/>
            <person name="Castelle C.J."/>
            <person name="Singh A."/>
            <person name="Wilkins M.J."/>
            <person name="Williams K.H."/>
            <person name="Banfield J.F."/>
        </authorList>
    </citation>
    <scope>NUCLEOTIDE SEQUENCE [LARGE SCALE GENOMIC DNA]</scope>
</reference>
<dbReference type="Gene3D" id="1.10.150.20">
    <property type="entry name" value="5' to 3' exonuclease, C-terminal subdomain"/>
    <property type="match status" value="2"/>
</dbReference>
<dbReference type="NCBIfam" id="TIGR00575">
    <property type="entry name" value="dnlj"/>
    <property type="match status" value="1"/>
</dbReference>
<dbReference type="GO" id="GO:0003911">
    <property type="term" value="F:DNA ligase (NAD+) activity"/>
    <property type="evidence" value="ECO:0007669"/>
    <property type="project" value="UniProtKB-UniRule"/>
</dbReference>
<evidence type="ECO:0000256" key="8">
    <source>
        <dbReference type="ARBA" id="ARBA00022833"/>
    </source>
</evidence>
<proteinExistence type="inferred from homology"/>
<evidence type="ECO:0000259" key="15">
    <source>
        <dbReference type="PROSITE" id="PS50172"/>
    </source>
</evidence>
<dbReference type="SMART" id="SM00292">
    <property type="entry name" value="BRCT"/>
    <property type="match status" value="1"/>
</dbReference>
<evidence type="ECO:0000256" key="13">
    <source>
        <dbReference type="ARBA" id="ARBA00060881"/>
    </source>
</evidence>
<gene>
    <name evidence="14" type="primary">ligA</name>
    <name evidence="16" type="ORF">UU65_C0003G0141</name>
</gene>
<dbReference type="FunFam" id="1.10.150.20:FF:000007">
    <property type="entry name" value="DNA ligase"/>
    <property type="match status" value="1"/>
</dbReference>
<sequence>MTKTEAKERIEKLKDLVNYHRYLYHVLDRQEISDAALDSLKHELSKLESEYPEYLTPDSPTQRVAGKPLSGFKKVRHGSPMLSLQDAFAEEEMKAWEGRITKLVPSEKLDYFAELKIDGFAISLVYEDGFLAEGSTRGDGYIGEDVTQNLKTIESIPLKLNNVSGINTKQRIEVRGEVFMSEQEFERVNKEQTLKNLPFYANPRNLAAGSIRQLDPKIAASRRLDSYFYNLVTDLGQKTHEDEHKILADLGFKTSPHVKYCPDLLCVLDYYDYWTTRKGKLPFEVDGMVAIVNSLELERRLGMVGKAPRWAVAYKFPAEQATTGVLDIQIGIGRTGALTPVAILEPVLVAGSTVSRATLHNEDEIKRKDIRIGDTVIIQKAGDVIPEVVESLKNLRTGKEKYFKMPKECPICGGKVIRPEGEAVARCANTACFAIRREQIIHFVSRDAFDIQGLGEKIIDQLLARDLITDSADLFKLKAGDLQPLERFAEKSASNIIESIESHKKVTLAKFIFALGIRYVGIQTAALLADYFGNLEKIKDASIEELENVEGVGKKVAASIYNWFGDPNNLRYIKELKDAGVGYELHEKSYELEGMTFVITGSLSSMAREEAEEIIRNMGGKASSSVSKNTSYVVAGENPGSKHKKAIDLGIKIINENEFLKLLED</sequence>
<dbReference type="CDD" id="cd17748">
    <property type="entry name" value="BRCT_DNA_ligase_like"/>
    <property type="match status" value="1"/>
</dbReference>
<evidence type="ECO:0000256" key="10">
    <source>
        <dbReference type="ARBA" id="ARBA00023027"/>
    </source>
</evidence>
<feature type="binding site" evidence="14">
    <location>
        <position position="315"/>
    </location>
    <ligand>
        <name>NAD(+)</name>
        <dbReference type="ChEBI" id="CHEBI:57540"/>
    </ligand>
</feature>
<dbReference type="PANTHER" id="PTHR23389">
    <property type="entry name" value="CHROMOSOME TRANSMISSION FIDELITY FACTOR 18"/>
    <property type="match status" value="1"/>
</dbReference>
<evidence type="ECO:0000313" key="16">
    <source>
        <dbReference type="EMBL" id="KKS09086.1"/>
    </source>
</evidence>
<dbReference type="Pfam" id="PF01653">
    <property type="entry name" value="DNA_ligase_aden"/>
    <property type="match status" value="1"/>
</dbReference>
<comment type="caution">
    <text evidence="16">The sequence shown here is derived from an EMBL/GenBank/DDBJ whole genome shotgun (WGS) entry which is preliminary data.</text>
</comment>
<evidence type="ECO:0000256" key="7">
    <source>
        <dbReference type="ARBA" id="ARBA00022763"/>
    </source>
</evidence>
<dbReference type="AlphaFoldDB" id="A0A0G0YHS3"/>
<dbReference type="GO" id="GO:0046872">
    <property type="term" value="F:metal ion binding"/>
    <property type="evidence" value="ECO:0007669"/>
    <property type="project" value="UniProtKB-KW"/>
</dbReference>
<dbReference type="InterPro" id="IPR013840">
    <property type="entry name" value="DNAligase_N"/>
</dbReference>
<protein>
    <recommendedName>
        <fullName evidence="3 14">DNA ligase</fullName>
        <ecNumber evidence="2 14">6.5.1.2</ecNumber>
    </recommendedName>
    <alternativeName>
        <fullName evidence="14">Polydeoxyribonucleotide synthase [NAD(+)]</fullName>
    </alternativeName>
</protein>
<dbReference type="Gene3D" id="3.30.470.30">
    <property type="entry name" value="DNA ligase/mRNA capping enzyme"/>
    <property type="match status" value="1"/>
</dbReference>
<dbReference type="SMART" id="SM00278">
    <property type="entry name" value="HhH1"/>
    <property type="match status" value="4"/>
</dbReference>
<comment type="cofactor">
    <cofactor evidence="14">
        <name>Mg(2+)</name>
        <dbReference type="ChEBI" id="CHEBI:18420"/>
    </cofactor>
    <cofactor evidence="14">
        <name>Mn(2+)</name>
        <dbReference type="ChEBI" id="CHEBI:29035"/>
    </cofactor>
</comment>
<feature type="active site" description="N6-AMP-lysine intermediate" evidence="14">
    <location>
        <position position="116"/>
    </location>
</feature>
<comment type="caution">
    <text evidence="14">Lacks conserved residue(s) required for the propagation of feature annotation.</text>
</comment>
<dbReference type="SMART" id="SM00532">
    <property type="entry name" value="LIGANc"/>
    <property type="match status" value="1"/>
</dbReference>
<dbReference type="Proteomes" id="UP000033869">
    <property type="component" value="Unassembled WGS sequence"/>
</dbReference>
<dbReference type="GO" id="GO:0005829">
    <property type="term" value="C:cytosol"/>
    <property type="evidence" value="ECO:0007669"/>
    <property type="project" value="TreeGrafter"/>
</dbReference>
<dbReference type="PATRIC" id="fig|1618344.3.peg.800"/>
<dbReference type="InterPro" id="IPR004149">
    <property type="entry name" value="Znf_DNAligase_C4"/>
</dbReference>
<dbReference type="FunFam" id="1.10.150.20:FF:000006">
    <property type="entry name" value="DNA ligase"/>
    <property type="match status" value="1"/>
</dbReference>
<feature type="binding site" evidence="14">
    <location>
        <position position="137"/>
    </location>
    <ligand>
        <name>NAD(+)</name>
        <dbReference type="ChEBI" id="CHEBI:57540"/>
    </ligand>
</feature>
<keyword evidence="9 14" id="KW-0460">Magnesium</keyword>
<keyword evidence="7 14" id="KW-0227">DNA damage</keyword>
<dbReference type="Pfam" id="PF12826">
    <property type="entry name" value="HHH_2"/>
    <property type="match status" value="1"/>
</dbReference>
<dbReference type="Pfam" id="PF00533">
    <property type="entry name" value="BRCT"/>
    <property type="match status" value="1"/>
</dbReference>
<dbReference type="FunFam" id="3.30.470.30:FF:000001">
    <property type="entry name" value="DNA ligase"/>
    <property type="match status" value="1"/>
</dbReference>
<accession>A0A0G0YHS3</accession>